<dbReference type="CDD" id="cd16917">
    <property type="entry name" value="HATPase_UhpB-NarQ-NarX-like"/>
    <property type="match status" value="1"/>
</dbReference>
<keyword evidence="5" id="KW-0418">Kinase</keyword>
<dbReference type="Pfam" id="PF02518">
    <property type="entry name" value="HATPase_c"/>
    <property type="match status" value="1"/>
</dbReference>
<dbReference type="InterPro" id="IPR016132">
    <property type="entry name" value="Phyto_chromo_attachment"/>
</dbReference>
<keyword evidence="3" id="KW-0716">Sensory transduction</keyword>
<keyword evidence="4" id="KW-0808">Transferase</keyword>
<protein>
    <recommendedName>
        <fullName evidence="14">Histidine kinase</fullName>
    </recommendedName>
</protein>
<dbReference type="InterPro" id="IPR043150">
    <property type="entry name" value="Phytochrome_PHY_sf"/>
</dbReference>
<comment type="caution">
    <text evidence="12">The sequence shown here is derived from an EMBL/GenBank/DDBJ whole genome shotgun (WGS) entry which is preliminary data.</text>
</comment>
<dbReference type="EMBL" id="NRSG01000461">
    <property type="protein sequence ID" value="MBK1662141.1"/>
    <property type="molecule type" value="Genomic_DNA"/>
</dbReference>
<proteinExistence type="inferred from homology"/>
<evidence type="ECO:0000313" key="12">
    <source>
        <dbReference type="EMBL" id="MBK1662141.1"/>
    </source>
</evidence>
<keyword evidence="6" id="KW-0157">Chromophore</keyword>
<dbReference type="InterPro" id="IPR035965">
    <property type="entry name" value="PAS-like_dom_sf"/>
</dbReference>
<dbReference type="PRINTS" id="PR01033">
    <property type="entry name" value="PHYTOCHROME"/>
</dbReference>
<dbReference type="SMART" id="SM00387">
    <property type="entry name" value="HATPase_c"/>
    <property type="match status" value="1"/>
</dbReference>
<evidence type="ECO:0000256" key="5">
    <source>
        <dbReference type="ARBA" id="ARBA00022777"/>
    </source>
</evidence>
<dbReference type="PANTHER" id="PTHR24421">
    <property type="entry name" value="NITRATE/NITRITE SENSOR PROTEIN NARX-RELATED"/>
    <property type="match status" value="1"/>
</dbReference>
<name>A0ABS1D5I4_9PROT</name>
<dbReference type="Proteomes" id="UP000697995">
    <property type="component" value="Unassembled WGS sequence"/>
</dbReference>
<dbReference type="InterPro" id="IPR003594">
    <property type="entry name" value="HATPase_dom"/>
</dbReference>
<reference evidence="12 13" key="1">
    <citation type="journal article" date="2020" name="Microorganisms">
        <title>Osmotic Adaptation and Compatible Solute Biosynthesis of Phototrophic Bacteria as Revealed from Genome Analyses.</title>
        <authorList>
            <person name="Imhoff J.F."/>
            <person name="Rahn T."/>
            <person name="Kunzel S."/>
            <person name="Keller A."/>
            <person name="Neulinger S.C."/>
        </authorList>
    </citation>
    <scope>NUCLEOTIDE SEQUENCE [LARGE SCALE GENOMIC DNA]</scope>
    <source>
        <strain evidence="12 13">DSM 15382</strain>
    </source>
</reference>
<dbReference type="Pfam" id="PF07730">
    <property type="entry name" value="HisKA_3"/>
    <property type="match status" value="1"/>
</dbReference>
<gene>
    <name evidence="12" type="ORF">CKO45_28550</name>
</gene>
<evidence type="ECO:0000259" key="11">
    <source>
        <dbReference type="PROSITE" id="PS50109"/>
    </source>
</evidence>
<dbReference type="PROSITE" id="PS50046">
    <property type="entry name" value="PHYTOCHROME_2"/>
    <property type="match status" value="1"/>
</dbReference>
<dbReference type="SUPFAM" id="SSF55874">
    <property type="entry name" value="ATPase domain of HSP90 chaperone/DNA topoisomerase II/histidine kinase"/>
    <property type="match status" value="1"/>
</dbReference>
<keyword evidence="13" id="KW-1185">Reference proteome</keyword>
<evidence type="ECO:0000256" key="8">
    <source>
        <dbReference type="ARBA" id="ARBA00023170"/>
    </source>
</evidence>
<accession>A0ABS1D5I4</accession>
<dbReference type="PROSITE" id="PS50109">
    <property type="entry name" value="HIS_KIN"/>
    <property type="match status" value="1"/>
</dbReference>
<dbReference type="InterPro" id="IPR013654">
    <property type="entry name" value="PAS_2"/>
</dbReference>
<dbReference type="Gene3D" id="1.20.5.1930">
    <property type="match status" value="1"/>
</dbReference>
<feature type="domain" description="Phytochrome chromophore attachment site" evidence="10">
    <location>
        <begin position="144"/>
        <end position="299"/>
    </location>
</feature>
<keyword evidence="8" id="KW-0675">Receptor</keyword>
<dbReference type="InterPro" id="IPR036890">
    <property type="entry name" value="HATPase_C_sf"/>
</dbReference>
<keyword evidence="2" id="KW-0600">Photoreceptor protein</keyword>
<evidence type="ECO:0000259" key="10">
    <source>
        <dbReference type="PROSITE" id="PS50046"/>
    </source>
</evidence>
<dbReference type="InterPro" id="IPR029016">
    <property type="entry name" value="GAF-like_dom_sf"/>
</dbReference>
<evidence type="ECO:0000313" key="13">
    <source>
        <dbReference type="Proteomes" id="UP000697995"/>
    </source>
</evidence>
<dbReference type="RefSeq" id="WP_133219852.1">
    <property type="nucleotide sequence ID" value="NZ_NRSG01000461.1"/>
</dbReference>
<comment type="similarity">
    <text evidence="1">In the N-terminal section; belongs to the phytochrome family.</text>
</comment>
<dbReference type="InterPro" id="IPR011712">
    <property type="entry name" value="Sig_transdc_His_kin_sub3_dim/P"/>
</dbReference>
<evidence type="ECO:0000256" key="3">
    <source>
        <dbReference type="ARBA" id="ARBA00022606"/>
    </source>
</evidence>
<dbReference type="Gene3D" id="3.30.450.20">
    <property type="entry name" value="PAS domain"/>
    <property type="match status" value="1"/>
</dbReference>
<dbReference type="InterPro" id="IPR005467">
    <property type="entry name" value="His_kinase_dom"/>
</dbReference>
<sequence length="764" mass="83054">MPESPPRFGAADLTNCDREPIHLPGSIQPHGALLSLEAGTTVVRQAAGATARLLRADPGLLPGCEAGSLLPAALAERLRGMDLPPGQPPLHLARHRRDDIEIDVLVHRSGPRLVVEFEPIEAPEPADAFATGKRCIEQLRGATTLDQLLDLAVALLRSLTGFDRVMAYRFQHDESGMVVAEARGAGAESFLGLRYPASDIPVQARTLYRRNWTRYIPDALYRPAPLFGGPAEPPLDLSMSVLRSVSPLHLEYLGNMGVQASLSLSLLVAGRLWGLIVGHHRTPRYLAPRTRALCEMIAQAVSAQVEALSVAVGMRARLSAARAQDALLGEMSGYDGIAQGLKRVLPCLQDYLPAEGVALWVDRDFTGLGRTPGVASVSKLVGWLDENATDGVFHTDCLPEICPELAQEAEVASGLLALSVSRSSRDYILWFRGEMPRQVTWAGNPRKPVETTRDGKRLTPRRSFAAWHETVRNHSAPWEAHEVEAARSLRTALLDVVLQRIDQLAQATERARIKQELLTAELDRRLEQWQGVVGELQAEGRRRARVEAELSQVLRRTVEDQEEERRRISRELHDTAGQTLTLLQIGMDQLAEDYPADQHLAARIGALKATVATLSGELGRMARDLRPTMLDDLGLQAALGVLVEGLQEQTGMRIGLRDGIGSRRLPPDVETCLYRVAQEALTNIVRHAGATRVDIALDLTGQDAVLVVADNGRGFQPAGAAGSRLPGSRLGLLGIRERVAQVGGRVAIDTTPGRGTRLAATVPV</sequence>
<keyword evidence="9" id="KW-0175">Coiled coil</keyword>
<evidence type="ECO:0000256" key="1">
    <source>
        <dbReference type="ARBA" id="ARBA00006402"/>
    </source>
</evidence>
<dbReference type="InterPro" id="IPR003018">
    <property type="entry name" value="GAF"/>
</dbReference>
<dbReference type="Pfam" id="PF08446">
    <property type="entry name" value="PAS_2"/>
    <property type="match status" value="1"/>
</dbReference>
<dbReference type="InterPro" id="IPR013515">
    <property type="entry name" value="Phytochrome_cen-reg"/>
</dbReference>
<dbReference type="Pfam" id="PF01590">
    <property type="entry name" value="GAF"/>
    <property type="match status" value="1"/>
</dbReference>
<dbReference type="InterPro" id="IPR050482">
    <property type="entry name" value="Sensor_HK_TwoCompSys"/>
</dbReference>
<dbReference type="SUPFAM" id="SSF55781">
    <property type="entry name" value="GAF domain-like"/>
    <property type="match status" value="2"/>
</dbReference>
<evidence type="ECO:0000256" key="9">
    <source>
        <dbReference type="SAM" id="Coils"/>
    </source>
</evidence>
<dbReference type="Gene3D" id="3.30.450.40">
    <property type="match status" value="1"/>
</dbReference>
<evidence type="ECO:0000256" key="6">
    <source>
        <dbReference type="ARBA" id="ARBA00022991"/>
    </source>
</evidence>
<evidence type="ECO:0008006" key="14">
    <source>
        <dbReference type="Google" id="ProtNLM"/>
    </source>
</evidence>
<feature type="domain" description="Histidine kinase" evidence="11">
    <location>
        <begin position="673"/>
        <end position="764"/>
    </location>
</feature>
<dbReference type="SUPFAM" id="SSF55785">
    <property type="entry name" value="PYP-like sensor domain (PAS domain)"/>
    <property type="match status" value="1"/>
</dbReference>
<dbReference type="SMART" id="SM00065">
    <property type="entry name" value="GAF"/>
    <property type="match status" value="1"/>
</dbReference>
<dbReference type="Gene3D" id="3.30.450.270">
    <property type="match status" value="1"/>
</dbReference>
<evidence type="ECO:0000256" key="2">
    <source>
        <dbReference type="ARBA" id="ARBA00022543"/>
    </source>
</evidence>
<dbReference type="Gene3D" id="3.30.565.10">
    <property type="entry name" value="Histidine kinase-like ATPase, C-terminal domain"/>
    <property type="match status" value="1"/>
</dbReference>
<dbReference type="InterPro" id="IPR001294">
    <property type="entry name" value="Phytochrome"/>
</dbReference>
<dbReference type="Pfam" id="PF00360">
    <property type="entry name" value="PHY"/>
    <property type="match status" value="1"/>
</dbReference>
<evidence type="ECO:0000256" key="4">
    <source>
        <dbReference type="ARBA" id="ARBA00022679"/>
    </source>
</evidence>
<feature type="coiled-coil region" evidence="9">
    <location>
        <begin position="551"/>
        <end position="578"/>
    </location>
</feature>
<evidence type="ECO:0000256" key="7">
    <source>
        <dbReference type="ARBA" id="ARBA00023012"/>
    </source>
</evidence>
<keyword evidence="7" id="KW-0902">Two-component regulatory system</keyword>
<organism evidence="12 13">
    <name type="scientific">Paracraurococcus ruber</name>
    <dbReference type="NCBI Taxonomy" id="77675"/>
    <lineage>
        <taxon>Bacteria</taxon>
        <taxon>Pseudomonadati</taxon>
        <taxon>Pseudomonadota</taxon>
        <taxon>Alphaproteobacteria</taxon>
        <taxon>Acetobacterales</taxon>
        <taxon>Roseomonadaceae</taxon>
        <taxon>Paracraurococcus</taxon>
    </lineage>
</organism>